<dbReference type="AlphaFoldDB" id="A0A2V2YHB6"/>
<dbReference type="RefSeq" id="WP_174812771.1">
    <property type="nucleotide sequence ID" value="NZ_CP054613.1"/>
</dbReference>
<reference evidence="1 2" key="1">
    <citation type="submission" date="2018-05" db="EMBL/GenBank/DDBJ databases">
        <title>Genomic Encyclopedia of Type Strains, Phase III (KMG-III): the genomes of soil and plant-associated and newly described type strains.</title>
        <authorList>
            <person name="Whitman W."/>
        </authorList>
    </citation>
    <scope>NUCLEOTIDE SEQUENCE [LARGE SCALE GENOMIC DNA]</scope>
    <source>
        <strain evidence="1 2">CECT 5696</strain>
    </source>
</reference>
<accession>A0A2V2YHB6</accession>
<sequence length="363" mass="41651">MELSSVEQSPENKKLIKIENEKNSLLQQLEDGDLRTLTARVALILNHYPETRDSDRLLTLQYWEVFQNELYNKGVITKEAFLKLEQQSDIKRARAKIQNDFGFCQASDLIRGRRAAREEQYRNSQVELSEDATPITYIFCDEAGKTQDYIIVGSMWGHGSSLDTLRIKIKDLKTRINWTIKDEFHFIKVDKKNISIYKELIDLVADHSETIGFKAICFKQVGSALKPDDIVTKLYTAGICDGLQHEVETGRIALPRTLNIMKDEEGGKDKLLMETQRIELRTHVGVQFNNAVNLGYFNSAPSTSSHFLQLADLFTSCLGRRMNVSNGTNAKDELAKYFFEKFGIDSETFTTDKYDFINIRFLN</sequence>
<protein>
    <submittedName>
        <fullName evidence="1">Uncharacterized protein DUF3800</fullName>
    </submittedName>
</protein>
<dbReference type="InterPro" id="IPR024524">
    <property type="entry name" value="DUF3800"/>
</dbReference>
<keyword evidence="2" id="KW-1185">Reference proteome</keyword>
<name>A0A2V2YHB6_9BACL</name>
<comment type="caution">
    <text evidence="1">The sequence shown here is derived from an EMBL/GenBank/DDBJ whole genome shotgun (WGS) entry which is preliminary data.</text>
</comment>
<proteinExistence type="predicted"/>
<dbReference type="EMBL" id="QGTQ01000042">
    <property type="protein sequence ID" value="PWV90582.1"/>
    <property type="molecule type" value="Genomic_DNA"/>
</dbReference>
<evidence type="ECO:0000313" key="1">
    <source>
        <dbReference type="EMBL" id="PWV90582.1"/>
    </source>
</evidence>
<dbReference type="Pfam" id="PF12686">
    <property type="entry name" value="DUF3800"/>
    <property type="match status" value="1"/>
</dbReference>
<organism evidence="1 2">
    <name type="scientific">Paenibacillus cellulosilyticus</name>
    <dbReference type="NCBI Taxonomy" id="375489"/>
    <lineage>
        <taxon>Bacteria</taxon>
        <taxon>Bacillati</taxon>
        <taxon>Bacillota</taxon>
        <taxon>Bacilli</taxon>
        <taxon>Bacillales</taxon>
        <taxon>Paenibacillaceae</taxon>
        <taxon>Paenibacillus</taxon>
    </lineage>
</organism>
<dbReference type="Proteomes" id="UP000246635">
    <property type="component" value="Unassembled WGS sequence"/>
</dbReference>
<gene>
    <name evidence="1" type="ORF">DFQ01_14230</name>
</gene>
<evidence type="ECO:0000313" key="2">
    <source>
        <dbReference type="Proteomes" id="UP000246635"/>
    </source>
</evidence>